<proteinExistence type="predicted"/>
<evidence type="ECO:0000313" key="2">
    <source>
        <dbReference type="Proteomes" id="UP000814033"/>
    </source>
</evidence>
<comment type="caution">
    <text evidence="1">The sequence shown here is derived from an EMBL/GenBank/DDBJ whole genome shotgun (WGS) entry which is preliminary data.</text>
</comment>
<reference evidence="1" key="1">
    <citation type="submission" date="2021-02" db="EMBL/GenBank/DDBJ databases">
        <authorList>
            <consortium name="DOE Joint Genome Institute"/>
            <person name="Ahrendt S."/>
            <person name="Looney B.P."/>
            <person name="Miyauchi S."/>
            <person name="Morin E."/>
            <person name="Drula E."/>
            <person name="Courty P.E."/>
            <person name="Chicoki N."/>
            <person name="Fauchery L."/>
            <person name="Kohler A."/>
            <person name="Kuo A."/>
            <person name="Labutti K."/>
            <person name="Pangilinan J."/>
            <person name="Lipzen A."/>
            <person name="Riley R."/>
            <person name="Andreopoulos W."/>
            <person name="He G."/>
            <person name="Johnson J."/>
            <person name="Barry K.W."/>
            <person name="Grigoriev I.V."/>
            <person name="Nagy L."/>
            <person name="Hibbett D."/>
            <person name="Henrissat B."/>
            <person name="Matheny P.B."/>
            <person name="Labbe J."/>
            <person name="Martin F."/>
        </authorList>
    </citation>
    <scope>NUCLEOTIDE SEQUENCE</scope>
    <source>
        <strain evidence="1">FP105234-sp</strain>
    </source>
</reference>
<keyword evidence="2" id="KW-1185">Reference proteome</keyword>
<organism evidence="1 2">
    <name type="scientific">Auriscalpium vulgare</name>
    <dbReference type="NCBI Taxonomy" id="40419"/>
    <lineage>
        <taxon>Eukaryota</taxon>
        <taxon>Fungi</taxon>
        <taxon>Dikarya</taxon>
        <taxon>Basidiomycota</taxon>
        <taxon>Agaricomycotina</taxon>
        <taxon>Agaricomycetes</taxon>
        <taxon>Russulales</taxon>
        <taxon>Auriscalpiaceae</taxon>
        <taxon>Auriscalpium</taxon>
    </lineage>
</organism>
<reference evidence="1" key="2">
    <citation type="journal article" date="2022" name="New Phytol.">
        <title>Evolutionary transition to the ectomycorrhizal habit in the genomes of a hyperdiverse lineage of mushroom-forming fungi.</title>
        <authorList>
            <person name="Looney B."/>
            <person name="Miyauchi S."/>
            <person name="Morin E."/>
            <person name="Drula E."/>
            <person name="Courty P.E."/>
            <person name="Kohler A."/>
            <person name="Kuo A."/>
            <person name="LaButti K."/>
            <person name="Pangilinan J."/>
            <person name="Lipzen A."/>
            <person name="Riley R."/>
            <person name="Andreopoulos W."/>
            <person name="He G."/>
            <person name="Johnson J."/>
            <person name="Nolan M."/>
            <person name="Tritt A."/>
            <person name="Barry K.W."/>
            <person name="Grigoriev I.V."/>
            <person name="Nagy L.G."/>
            <person name="Hibbett D."/>
            <person name="Henrissat B."/>
            <person name="Matheny P.B."/>
            <person name="Labbe J."/>
            <person name="Martin F.M."/>
        </authorList>
    </citation>
    <scope>NUCLEOTIDE SEQUENCE</scope>
    <source>
        <strain evidence="1">FP105234-sp</strain>
    </source>
</reference>
<protein>
    <submittedName>
        <fullName evidence="1">Uncharacterized protein</fullName>
    </submittedName>
</protein>
<gene>
    <name evidence="1" type="ORF">FA95DRAFT_532074</name>
</gene>
<dbReference type="EMBL" id="MU276047">
    <property type="protein sequence ID" value="KAI0042797.1"/>
    <property type="molecule type" value="Genomic_DNA"/>
</dbReference>
<name>A0ACB8RFW7_9AGAM</name>
<evidence type="ECO:0000313" key="1">
    <source>
        <dbReference type="EMBL" id="KAI0042797.1"/>
    </source>
</evidence>
<accession>A0ACB8RFW7</accession>
<sequence length="230" mass="24763">MLASIRRRNERNKLHKVAAWARPSHSLFSIAGDYTRPERRGQMAGRVTPSAALLLAGAKQRRLSRRTPRVDALAAGSDVELVHSSGDRYYKCVAVAWGGARRQAPQALARPVASFGGHPVSPARHSILCPASADSGPTRIARLPKPKPVCLARRFIGRSPRVGHRDNKYDGIVTASGSRRARGRRKACLCAELRAPAGAKAIWIGTCARQQSGMGSAAHTGITSRTRPTP</sequence>
<dbReference type="Proteomes" id="UP000814033">
    <property type="component" value="Unassembled WGS sequence"/>
</dbReference>